<dbReference type="InterPro" id="IPR020846">
    <property type="entry name" value="MFS_dom"/>
</dbReference>
<keyword evidence="3" id="KW-0223">Dioxygenase</keyword>
<dbReference type="Gene3D" id="6.10.140.1460">
    <property type="match status" value="1"/>
</dbReference>
<comment type="cofactor">
    <cofactor evidence="1">
        <name>L-ascorbate</name>
        <dbReference type="ChEBI" id="CHEBI:38290"/>
    </cofactor>
</comment>
<dbReference type="EMBL" id="CAJOBC010000016">
    <property type="protein sequence ID" value="CAF3518955.1"/>
    <property type="molecule type" value="Genomic_DNA"/>
</dbReference>
<dbReference type="GO" id="GO:0005783">
    <property type="term" value="C:endoplasmic reticulum"/>
    <property type="evidence" value="ECO:0007669"/>
    <property type="project" value="InterPro"/>
</dbReference>
<feature type="transmembrane region" description="Helical" evidence="5">
    <location>
        <begin position="893"/>
        <end position="911"/>
    </location>
</feature>
<dbReference type="Pfam" id="PF08336">
    <property type="entry name" value="P4Ha_N"/>
    <property type="match status" value="1"/>
</dbReference>
<feature type="transmembrane region" description="Helical" evidence="5">
    <location>
        <begin position="593"/>
        <end position="612"/>
    </location>
</feature>
<dbReference type="InterPro" id="IPR006620">
    <property type="entry name" value="Pro_4_hyd_alph"/>
</dbReference>
<dbReference type="GO" id="GO:0005506">
    <property type="term" value="F:iron ion binding"/>
    <property type="evidence" value="ECO:0007669"/>
    <property type="project" value="InterPro"/>
</dbReference>
<dbReference type="FunFam" id="1.25.40.10:FF:000006">
    <property type="entry name" value="Prolyl 4-hydroxylase subunit alpha 2"/>
    <property type="match status" value="1"/>
</dbReference>
<organism evidence="7 9">
    <name type="scientific">Didymodactylos carnosus</name>
    <dbReference type="NCBI Taxonomy" id="1234261"/>
    <lineage>
        <taxon>Eukaryota</taxon>
        <taxon>Metazoa</taxon>
        <taxon>Spiralia</taxon>
        <taxon>Gnathifera</taxon>
        <taxon>Rotifera</taxon>
        <taxon>Eurotatoria</taxon>
        <taxon>Bdelloidea</taxon>
        <taxon>Philodinida</taxon>
        <taxon>Philodinidae</taxon>
        <taxon>Didymodactylos</taxon>
    </lineage>
</organism>
<sequence length="960" mass="108965">MQFLFVFFLITNIYISNIRLELFTSITHLTHLLNTEVELGKRLEGYLKEEYERLHNVEKFLNVIKDEVRQAQQDSDHYFGNPVNAYLFIKHLTAEWYAVEDLIKPENGKDLIKQIGDDWIFPSFEDYTGSATALMRLQDTYELNTSQVANGEISSNFKSKKLSARECFDLGRVAYTNNDYYHTLMWMQEALDHLDSEPGNDTTDKLAILDHLAYATSQQGNIEHALALTDEMLNIVPDHLRAKNNKIYYEAIIKNRTLTKQQRKGDLGHDDNDLGAKITHIEIKRSTNDNFEVKNIRPSDYLEEREIYERLCRQNTTHLNVARQSKLFCRYRHNNHPRLIIAPLKEELLLDRPEIFLFHDIISSKDIEEIKSLASPKLKRAVVQNPKTAELEAANYRVSKSAWLRNEDSPAVARLTQLIGDATNLSMITAEDLQIANYGVGGHYEPHFDFARVRKKSEKDAFSSLGAGNRIATWLTYLSNVERGGATVFPVAGARLVPKKGSAAFWYNLFASGEVKLMWKDLNLTNDDLILFATRFIRLFSYGMLSVTLILYLTEIGFSQVNIGTLFTSILIGDIILTLFLTTTADILGRRNILIVGSLLKLFAGIVFAFVYNYYALLIAGTIGIISPTGGEIGPFLSIEQACLTEQVKDNGKVAKIFSLYHACGYISTAFGTFLSGFIIRIMTHHYSFTTLNAYRIILLHYALFGLIKALMYLTLTSKIEVTPLGKSTKEEISTKWYSKKFGLRLYESKITVIKLCCLFIIDSFAGGFVLQTIIVYWFHETFKMDTDKLGIMMMLANVASGISEYERLSISSAVCATPLVSKFGAIKTMVITHFPSNIFLLLIPLMPTKLWAITLLLLRFSISQMDVPARQTFVMTSVEADERSAAGGITNLVRSIGLSISPLFVGYSMKDPNKKFLFGLPFIISGLLKCLYDILLFLIFYVKKRRIEITNENSLNNLM</sequence>
<feature type="transmembrane region" description="Helical" evidence="5">
    <location>
        <begin position="560"/>
        <end position="581"/>
    </location>
</feature>
<evidence type="ECO:0000256" key="2">
    <source>
        <dbReference type="ARBA" id="ARBA00004141"/>
    </source>
</evidence>
<dbReference type="Proteomes" id="UP000681722">
    <property type="component" value="Unassembled WGS sequence"/>
</dbReference>
<evidence type="ECO:0000259" key="6">
    <source>
        <dbReference type="PROSITE" id="PS50850"/>
    </source>
</evidence>
<dbReference type="GO" id="GO:0004656">
    <property type="term" value="F:procollagen-proline 4-dioxygenase activity"/>
    <property type="evidence" value="ECO:0007669"/>
    <property type="project" value="InterPro"/>
</dbReference>
<evidence type="ECO:0000256" key="1">
    <source>
        <dbReference type="ARBA" id="ARBA00001961"/>
    </source>
</evidence>
<dbReference type="GO" id="GO:0022857">
    <property type="term" value="F:transmembrane transporter activity"/>
    <property type="evidence" value="ECO:0007669"/>
    <property type="project" value="InterPro"/>
</dbReference>
<feature type="transmembrane region" description="Helical" evidence="5">
    <location>
        <begin position="660"/>
        <end position="682"/>
    </location>
</feature>
<dbReference type="PROSITE" id="PS50850">
    <property type="entry name" value="MFS"/>
    <property type="match status" value="1"/>
</dbReference>
<feature type="transmembrane region" description="Helical" evidence="5">
    <location>
        <begin position="694"/>
        <end position="716"/>
    </location>
</feature>
<dbReference type="SMART" id="SM00702">
    <property type="entry name" value="P4Hc"/>
    <property type="match status" value="1"/>
</dbReference>
<comment type="subcellular location">
    <subcellularLocation>
        <location evidence="2">Membrane</location>
        <topology evidence="2">Multi-pass membrane protein</topology>
    </subcellularLocation>
</comment>
<dbReference type="Gene3D" id="1.25.40.10">
    <property type="entry name" value="Tetratricopeptide repeat domain"/>
    <property type="match status" value="1"/>
</dbReference>
<dbReference type="Pfam" id="PF23558">
    <property type="entry name" value="TPR_P4H"/>
    <property type="match status" value="1"/>
</dbReference>
<evidence type="ECO:0000256" key="5">
    <source>
        <dbReference type="SAM" id="Phobius"/>
    </source>
</evidence>
<keyword evidence="5" id="KW-0812">Transmembrane</keyword>
<reference evidence="7" key="1">
    <citation type="submission" date="2021-02" db="EMBL/GenBank/DDBJ databases">
        <authorList>
            <person name="Nowell W R."/>
        </authorList>
    </citation>
    <scope>NUCLEOTIDE SEQUENCE</scope>
</reference>
<dbReference type="InterPro" id="IPR013547">
    <property type="entry name" value="P4H_N"/>
</dbReference>
<dbReference type="InterPro" id="IPR011701">
    <property type="entry name" value="MFS"/>
</dbReference>
<evidence type="ECO:0000313" key="7">
    <source>
        <dbReference type="EMBL" id="CAF0740689.1"/>
    </source>
</evidence>
<feature type="transmembrane region" description="Helical" evidence="5">
    <location>
        <begin position="917"/>
        <end position="943"/>
    </location>
</feature>
<dbReference type="GO" id="GO:0031418">
    <property type="term" value="F:L-ascorbic acid binding"/>
    <property type="evidence" value="ECO:0007669"/>
    <property type="project" value="InterPro"/>
</dbReference>
<accession>A0A813NJE7</accession>
<feature type="transmembrane region" description="Helical" evidence="5">
    <location>
        <begin position="753"/>
        <end position="779"/>
    </location>
</feature>
<evidence type="ECO:0000313" key="9">
    <source>
        <dbReference type="Proteomes" id="UP000663829"/>
    </source>
</evidence>
<dbReference type="AlphaFoldDB" id="A0A813NJE7"/>
<keyword evidence="9" id="KW-1185">Reference proteome</keyword>
<dbReference type="InterPro" id="IPR059068">
    <property type="entry name" value="TPR_P4H"/>
</dbReference>
<dbReference type="Proteomes" id="UP000663829">
    <property type="component" value="Unassembled WGS sequence"/>
</dbReference>
<gene>
    <name evidence="7" type="ORF">GPM918_LOCUS248</name>
    <name evidence="8" type="ORF">SRO942_LOCUS249</name>
</gene>
<dbReference type="SUPFAM" id="SSF48452">
    <property type="entry name" value="TPR-like"/>
    <property type="match status" value="1"/>
</dbReference>
<feature type="transmembrane region" description="Helical" evidence="5">
    <location>
        <begin position="536"/>
        <end position="554"/>
    </location>
</feature>
<evidence type="ECO:0000313" key="8">
    <source>
        <dbReference type="EMBL" id="CAF3518955.1"/>
    </source>
</evidence>
<feature type="transmembrane region" description="Helical" evidence="5">
    <location>
        <begin position="839"/>
        <end position="859"/>
    </location>
</feature>
<dbReference type="Pfam" id="PF07690">
    <property type="entry name" value="MFS_1"/>
    <property type="match status" value="1"/>
</dbReference>
<dbReference type="InterPro" id="IPR011990">
    <property type="entry name" value="TPR-like_helical_dom_sf"/>
</dbReference>
<keyword evidence="5" id="KW-1133">Transmembrane helix</keyword>
<dbReference type="GO" id="GO:0016020">
    <property type="term" value="C:membrane"/>
    <property type="evidence" value="ECO:0007669"/>
    <property type="project" value="UniProtKB-SubCell"/>
</dbReference>
<dbReference type="InterPro" id="IPR044862">
    <property type="entry name" value="Pro_4_hyd_alph_FE2OG_OXY"/>
</dbReference>
<dbReference type="Gene3D" id="2.60.120.620">
    <property type="entry name" value="q2cbj1_9rhob like domain"/>
    <property type="match status" value="1"/>
</dbReference>
<dbReference type="OrthoDB" id="420380at2759"/>
<evidence type="ECO:0000256" key="4">
    <source>
        <dbReference type="ARBA" id="ARBA00023002"/>
    </source>
</evidence>
<dbReference type="InterPro" id="IPR036259">
    <property type="entry name" value="MFS_trans_sf"/>
</dbReference>
<dbReference type="EMBL" id="CAJNOQ010000016">
    <property type="protein sequence ID" value="CAF0740689.1"/>
    <property type="molecule type" value="Genomic_DNA"/>
</dbReference>
<dbReference type="SUPFAM" id="SSF103473">
    <property type="entry name" value="MFS general substrate transporter"/>
    <property type="match status" value="1"/>
</dbReference>
<comment type="caution">
    <text evidence="7">The sequence shown here is derived from an EMBL/GenBank/DDBJ whole genome shotgun (WGS) entry which is preliminary data.</text>
</comment>
<dbReference type="PANTHER" id="PTHR23520:SF5">
    <property type="entry name" value="TRANSPORTER, PUTATIVE (AFU_ORTHOLOGUE AFUA_3G04000)-RELATED"/>
    <property type="match status" value="1"/>
</dbReference>
<feature type="domain" description="Major facilitator superfamily (MFS) profile" evidence="6">
    <location>
        <begin position="527"/>
        <end position="945"/>
    </location>
</feature>
<dbReference type="Pfam" id="PF13640">
    <property type="entry name" value="2OG-FeII_Oxy_3"/>
    <property type="match status" value="1"/>
</dbReference>
<name>A0A813NJE7_9BILA</name>
<evidence type="ECO:0000256" key="3">
    <source>
        <dbReference type="ARBA" id="ARBA00022964"/>
    </source>
</evidence>
<protein>
    <recommendedName>
        <fullName evidence="6">Major facilitator superfamily (MFS) profile domain-containing protein</fullName>
    </recommendedName>
</protein>
<dbReference type="Gene3D" id="1.20.1250.20">
    <property type="entry name" value="MFS general substrate transporter like domains"/>
    <property type="match status" value="1"/>
</dbReference>
<keyword evidence="5" id="KW-0472">Membrane</keyword>
<proteinExistence type="predicted"/>
<keyword evidence="4" id="KW-0560">Oxidoreductase</keyword>
<dbReference type="PANTHER" id="PTHR23520">
    <property type="entry name" value="TRANSPORTER, PUTATIVE (AFU_ORTHOLOGUE AFUA_3G04000)-RELATED"/>
    <property type="match status" value="1"/>
</dbReference>